<keyword evidence="3" id="KW-1185">Reference proteome</keyword>
<dbReference type="Proteomes" id="UP001146120">
    <property type="component" value="Unassembled WGS sequence"/>
</dbReference>
<protein>
    <submittedName>
        <fullName evidence="2">Uncharacterized protein</fullName>
    </submittedName>
</protein>
<organism evidence="2 3">
    <name type="scientific">Lagenidium giganteum</name>
    <dbReference type="NCBI Taxonomy" id="4803"/>
    <lineage>
        <taxon>Eukaryota</taxon>
        <taxon>Sar</taxon>
        <taxon>Stramenopiles</taxon>
        <taxon>Oomycota</taxon>
        <taxon>Peronosporomycetes</taxon>
        <taxon>Pythiales</taxon>
        <taxon>Pythiaceae</taxon>
    </lineage>
</organism>
<reference evidence="2" key="1">
    <citation type="submission" date="2022-11" db="EMBL/GenBank/DDBJ databases">
        <authorList>
            <person name="Morgan W.R."/>
            <person name="Tartar A."/>
        </authorList>
    </citation>
    <scope>NUCLEOTIDE SEQUENCE</scope>
    <source>
        <strain evidence="2">ARSEF 373</strain>
    </source>
</reference>
<evidence type="ECO:0000313" key="3">
    <source>
        <dbReference type="Proteomes" id="UP001146120"/>
    </source>
</evidence>
<name>A0AAV2Z6L5_9STRA</name>
<feature type="coiled-coil region" evidence="1">
    <location>
        <begin position="1"/>
        <end position="28"/>
    </location>
</feature>
<reference evidence="2" key="2">
    <citation type="journal article" date="2023" name="Microbiol Resour">
        <title>Decontamination and Annotation of the Draft Genome Sequence of the Oomycete Lagenidium giganteum ARSEF 373.</title>
        <authorList>
            <person name="Morgan W.R."/>
            <person name="Tartar A."/>
        </authorList>
    </citation>
    <scope>NUCLEOTIDE SEQUENCE</scope>
    <source>
        <strain evidence="2">ARSEF 373</strain>
    </source>
</reference>
<evidence type="ECO:0000256" key="1">
    <source>
        <dbReference type="SAM" id="Coils"/>
    </source>
</evidence>
<evidence type="ECO:0000313" key="2">
    <source>
        <dbReference type="EMBL" id="DBA00290.1"/>
    </source>
</evidence>
<dbReference type="AlphaFoldDB" id="A0AAV2Z6L5"/>
<keyword evidence="1" id="KW-0175">Coiled coil</keyword>
<gene>
    <name evidence="2" type="ORF">N0F65_001485</name>
</gene>
<accession>A0AAV2Z6L5</accession>
<proteinExistence type="predicted"/>
<comment type="caution">
    <text evidence="2">The sequence shown here is derived from an EMBL/GenBank/DDBJ whole genome shotgun (WGS) entry which is preliminary data.</text>
</comment>
<dbReference type="EMBL" id="DAKRPA010000066">
    <property type="protein sequence ID" value="DBA00290.1"/>
    <property type="molecule type" value="Genomic_DNA"/>
</dbReference>
<sequence length="130" mass="14475">MRQMNEVLQTLNQQAVELSQDLGTAERQLFTSGRPCPLGARGGRIPRPTRSPPMCGFNAVTSMSEFFMRRSMVSRLASMPETQLSVKATALSPSRRIEESKLLIITGLNTFSSKWPFEPPTVTATWLPMT</sequence>